<dbReference type="Proteomes" id="UP000023152">
    <property type="component" value="Unassembled WGS sequence"/>
</dbReference>
<evidence type="ECO:0000313" key="2">
    <source>
        <dbReference type="Proteomes" id="UP000023152"/>
    </source>
</evidence>
<comment type="caution">
    <text evidence="1">The sequence shown here is derived from an EMBL/GenBank/DDBJ whole genome shotgun (WGS) entry which is preliminary data.</text>
</comment>
<gene>
    <name evidence="1" type="ORF">RFI_04316</name>
</gene>
<dbReference type="EMBL" id="ASPP01003921">
    <property type="protein sequence ID" value="ETO32800.1"/>
    <property type="molecule type" value="Genomic_DNA"/>
</dbReference>
<reference evidence="1 2" key="1">
    <citation type="journal article" date="2013" name="Curr. Biol.">
        <title>The Genome of the Foraminiferan Reticulomyxa filosa.</title>
        <authorList>
            <person name="Glockner G."/>
            <person name="Hulsmann N."/>
            <person name="Schleicher M."/>
            <person name="Noegel A.A."/>
            <person name="Eichinger L."/>
            <person name="Gallinger C."/>
            <person name="Pawlowski J."/>
            <person name="Sierra R."/>
            <person name="Euteneuer U."/>
            <person name="Pillet L."/>
            <person name="Moustafa A."/>
            <person name="Platzer M."/>
            <person name="Groth M."/>
            <person name="Szafranski K."/>
            <person name="Schliwa M."/>
        </authorList>
    </citation>
    <scope>NUCLEOTIDE SEQUENCE [LARGE SCALE GENOMIC DNA]</scope>
</reference>
<evidence type="ECO:0000313" key="1">
    <source>
        <dbReference type="EMBL" id="ETO32800.1"/>
    </source>
</evidence>
<organism evidence="1 2">
    <name type="scientific">Reticulomyxa filosa</name>
    <dbReference type="NCBI Taxonomy" id="46433"/>
    <lineage>
        <taxon>Eukaryota</taxon>
        <taxon>Sar</taxon>
        <taxon>Rhizaria</taxon>
        <taxon>Retaria</taxon>
        <taxon>Foraminifera</taxon>
        <taxon>Monothalamids</taxon>
        <taxon>Reticulomyxidae</taxon>
        <taxon>Reticulomyxa</taxon>
    </lineage>
</organism>
<accession>X6P2L3</accession>
<protein>
    <submittedName>
        <fullName evidence="1">Uncharacterized protein</fullName>
    </submittedName>
</protein>
<keyword evidence="2" id="KW-1185">Reference proteome</keyword>
<proteinExistence type="predicted"/>
<dbReference type="AlphaFoldDB" id="X6P2L3"/>
<sequence>MTNHTISRKDLAFSILDQARNIKIDKQLKHVLQKKPTQSKALNMDYFIYQRNGGIIDMYGKVIDVSLFGFSPAAVYSNHKTKDSNPKDCIQLRYWDSDESIRYCEQVVQSSSPGICNKYSIEYCVFSCSARIEYLILDYIWY</sequence>
<name>X6P2L3_RETFI</name>